<name>A0A0H2R9J8_9AGAM</name>
<dbReference type="OrthoDB" id="2927828at2759"/>
<dbReference type="EMBL" id="KQ086232">
    <property type="protein sequence ID" value="KLO06153.1"/>
    <property type="molecule type" value="Genomic_DNA"/>
</dbReference>
<dbReference type="InParanoid" id="A0A0H2R9J8"/>
<keyword evidence="2" id="KW-1185">Reference proteome</keyword>
<dbReference type="AlphaFoldDB" id="A0A0H2R9J8"/>
<evidence type="ECO:0000313" key="1">
    <source>
        <dbReference type="EMBL" id="KLO06153.1"/>
    </source>
</evidence>
<reference evidence="1 2" key="1">
    <citation type="submission" date="2015-04" db="EMBL/GenBank/DDBJ databases">
        <title>Complete genome sequence of Schizopora paradoxa KUC8140, a cosmopolitan wood degrader in East Asia.</title>
        <authorList>
            <consortium name="DOE Joint Genome Institute"/>
            <person name="Min B."/>
            <person name="Park H."/>
            <person name="Jang Y."/>
            <person name="Kim J.-J."/>
            <person name="Kim K.H."/>
            <person name="Pangilinan J."/>
            <person name="Lipzen A."/>
            <person name="Riley R."/>
            <person name="Grigoriev I.V."/>
            <person name="Spatafora J.W."/>
            <person name="Choi I.-G."/>
        </authorList>
    </citation>
    <scope>NUCLEOTIDE SEQUENCE [LARGE SCALE GENOMIC DNA]</scope>
    <source>
        <strain evidence="1 2">KUC8140</strain>
    </source>
</reference>
<sequence length="496" mass="56427">MNGNAVNTCFNVPDIILTIAHFIDGANRYTLPFLSRTNRCAYITLVGVRARNVSCHIVDTPSLAIFFEEQSRLAGKLVCKSLEIIGKECFYSDPREPESNKALVKILQRIGEYQTLETFSYHAWDEANTFLCLSKEICHALGSSCNSITAMKITAHPCNWDALFAIEFKVMQKFQLALSHRDAHSECGRSVAGTPLQRSNISNFLQIMRQLNHLVLVLTSFRVGELDVAKLHIPSLNSLEITGDNAPIGIVYFVARHTALQYLHLRIGHGHLPSPFQDHHLPELRALMMDIRNTGALGTFLARQHELANVACARRPRIEHLRILNVDKLYYLNERVQPFGRQLRRLDLHFLLRLPVFEGGFHQFLSSFRALVELSITLKRRPDIMTVEGPHAQTLTALNLRIMLRCLSSCSTLKAFHLHDPETLPLDAEDIQNLFPIPRSLQFISWGCYSGKQVFRVSHNPVTMRGNVVPIDLPQRTKEVVYDWRNENTLQSDFTL</sequence>
<protein>
    <recommendedName>
        <fullName evidence="3">F-box domain-containing protein</fullName>
    </recommendedName>
</protein>
<evidence type="ECO:0008006" key="3">
    <source>
        <dbReference type="Google" id="ProtNLM"/>
    </source>
</evidence>
<gene>
    <name evidence="1" type="ORF">SCHPADRAFT_699004</name>
</gene>
<evidence type="ECO:0000313" key="2">
    <source>
        <dbReference type="Proteomes" id="UP000053477"/>
    </source>
</evidence>
<dbReference type="SUPFAM" id="SSF52047">
    <property type="entry name" value="RNI-like"/>
    <property type="match status" value="1"/>
</dbReference>
<organism evidence="1 2">
    <name type="scientific">Schizopora paradoxa</name>
    <dbReference type="NCBI Taxonomy" id="27342"/>
    <lineage>
        <taxon>Eukaryota</taxon>
        <taxon>Fungi</taxon>
        <taxon>Dikarya</taxon>
        <taxon>Basidiomycota</taxon>
        <taxon>Agaricomycotina</taxon>
        <taxon>Agaricomycetes</taxon>
        <taxon>Hymenochaetales</taxon>
        <taxon>Schizoporaceae</taxon>
        <taxon>Schizopora</taxon>
    </lineage>
</organism>
<accession>A0A0H2R9J8</accession>
<proteinExistence type="predicted"/>
<dbReference type="Proteomes" id="UP000053477">
    <property type="component" value="Unassembled WGS sequence"/>
</dbReference>